<sequence>MISVPDELKKKLTACRRSVSRLTDWRWDIERAEALRTELRSLNDELFDLIPENEDIPSEIEEKVEYYNVKLDRYINRLKSPVSSFSQFNDDDFEDSDDYVLSEVSTFIDIPRAHLSMLAQILKSVSYQSSDDESTIIDDNLPIAVRKPARIMKQPDRLGFPFSSIARNAIAAVSTGGPYPTFPNSSGTAFGPGSQFGYV</sequence>
<comment type="caution">
    <text evidence="1">The sequence shown here is derived from an EMBL/GenBank/DDBJ whole genome shotgun (WGS) entry which is preliminary data.</text>
</comment>
<reference evidence="1 2" key="2">
    <citation type="journal article" date="2022" name="Mol. Biol. Evol.">
        <title>Comparative Genomics Reveals Insights into the Divergent Evolution of Astigmatic Mites and Household Pest Adaptations.</title>
        <authorList>
            <person name="Xiong Q."/>
            <person name="Wan A.T."/>
            <person name="Liu X."/>
            <person name="Fung C.S."/>
            <person name="Xiao X."/>
            <person name="Malainual N."/>
            <person name="Hou J."/>
            <person name="Wang L."/>
            <person name="Wang M."/>
            <person name="Yang K.Y."/>
            <person name="Cui Y."/>
            <person name="Leung E.L."/>
            <person name="Nong W."/>
            <person name="Shin S.K."/>
            <person name="Au S.W."/>
            <person name="Jeong K.Y."/>
            <person name="Chew F.T."/>
            <person name="Hui J.H."/>
            <person name="Leung T.F."/>
            <person name="Tungtrongchitr A."/>
            <person name="Zhong N."/>
            <person name="Liu Z."/>
            <person name="Tsui S.K."/>
        </authorList>
    </citation>
    <scope>NUCLEOTIDE SEQUENCE [LARGE SCALE GENOMIC DNA]</scope>
    <source>
        <strain evidence="1">Derp</strain>
    </source>
</reference>
<reference evidence="1 2" key="1">
    <citation type="journal article" date="2018" name="J. Allergy Clin. Immunol.">
        <title>High-quality assembly of Dermatophagoides pteronyssinus genome and transcriptome reveals a wide range of novel allergens.</title>
        <authorList>
            <person name="Liu X.Y."/>
            <person name="Yang K.Y."/>
            <person name="Wang M.Q."/>
            <person name="Kwok J.S."/>
            <person name="Zeng X."/>
            <person name="Yang Z."/>
            <person name="Xiao X.J."/>
            <person name="Lau C.P."/>
            <person name="Li Y."/>
            <person name="Huang Z.M."/>
            <person name="Ba J.G."/>
            <person name="Yim A.K."/>
            <person name="Ouyang C.Y."/>
            <person name="Ngai S.M."/>
            <person name="Chan T.F."/>
            <person name="Leung E.L."/>
            <person name="Liu L."/>
            <person name="Liu Z.G."/>
            <person name="Tsui S.K."/>
        </authorList>
    </citation>
    <scope>NUCLEOTIDE SEQUENCE [LARGE SCALE GENOMIC DNA]</scope>
    <source>
        <strain evidence="1">Derp</strain>
    </source>
</reference>
<protein>
    <submittedName>
        <fullName evidence="1">Uncharacterized protein</fullName>
    </submittedName>
</protein>
<evidence type="ECO:0000313" key="2">
    <source>
        <dbReference type="Proteomes" id="UP000887458"/>
    </source>
</evidence>
<evidence type="ECO:0000313" key="1">
    <source>
        <dbReference type="EMBL" id="KAH9419230.1"/>
    </source>
</evidence>
<accession>A0ABQ8JA15</accession>
<name>A0ABQ8JA15_DERPT</name>
<proteinExistence type="predicted"/>
<gene>
    <name evidence="1" type="ORF">DERP_005736</name>
</gene>
<dbReference type="Proteomes" id="UP000887458">
    <property type="component" value="Unassembled WGS sequence"/>
</dbReference>
<dbReference type="EMBL" id="NJHN03000060">
    <property type="protein sequence ID" value="KAH9419230.1"/>
    <property type="molecule type" value="Genomic_DNA"/>
</dbReference>
<keyword evidence="2" id="KW-1185">Reference proteome</keyword>
<organism evidence="1 2">
    <name type="scientific">Dermatophagoides pteronyssinus</name>
    <name type="common">European house dust mite</name>
    <dbReference type="NCBI Taxonomy" id="6956"/>
    <lineage>
        <taxon>Eukaryota</taxon>
        <taxon>Metazoa</taxon>
        <taxon>Ecdysozoa</taxon>
        <taxon>Arthropoda</taxon>
        <taxon>Chelicerata</taxon>
        <taxon>Arachnida</taxon>
        <taxon>Acari</taxon>
        <taxon>Acariformes</taxon>
        <taxon>Sarcoptiformes</taxon>
        <taxon>Astigmata</taxon>
        <taxon>Psoroptidia</taxon>
        <taxon>Analgoidea</taxon>
        <taxon>Pyroglyphidae</taxon>
        <taxon>Dermatophagoidinae</taxon>
        <taxon>Dermatophagoides</taxon>
    </lineage>
</organism>